<keyword evidence="1" id="KW-0347">Helicase</keyword>
<dbReference type="GO" id="GO:0004519">
    <property type="term" value="F:endonuclease activity"/>
    <property type="evidence" value="ECO:0007669"/>
    <property type="project" value="UniProtKB-KW"/>
</dbReference>
<dbReference type="GO" id="GO:0004386">
    <property type="term" value="F:helicase activity"/>
    <property type="evidence" value="ECO:0007669"/>
    <property type="project" value="UniProtKB-KW"/>
</dbReference>
<keyword evidence="1" id="KW-0540">Nuclease</keyword>
<reference evidence="1" key="1">
    <citation type="submission" date="2016-05" db="EMBL/GenBank/DDBJ databases">
        <authorList>
            <person name="Lavstsen T."/>
            <person name="Jespersen J.S."/>
        </authorList>
    </citation>
    <scope>NUCLEOTIDE SEQUENCE</scope>
    <source>
        <tissue evidence="1">Brain</tissue>
    </source>
</reference>
<evidence type="ECO:0000313" key="1">
    <source>
        <dbReference type="EMBL" id="SBR60543.1"/>
    </source>
</evidence>
<protein>
    <submittedName>
        <fullName evidence="1">Helentron 4 helitron-like transposon replicase/helicase/endonuclease</fullName>
    </submittedName>
</protein>
<dbReference type="AlphaFoldDB" id="A0A1A8MUM4"/>
<gene>
    <name evidence="1" type="primary">HEL_DR4</name>
</gene>
<sequence>KYYSDDRFNQRIKAEDKFSIIHFNSRSIHANLNRIKEYLDDINGTFTVIAISETWQKDDCDLSFELDGYEANYINRQNKSGG</sequence>
<feature type="non-terminal residue" evidence="1">
    <location>
        <position position="82"/>
    </location>
</feature>
<organism evidence="1">
    <name type="scientific">Nothobranchius pienaari</name>
    <dbReference type="NCBI Taxonomy" id="704102"/>
    <lineage>
        <taxon>Eukaryota</taxon>
        <taxon>Metazoa</taxon>
        <taxon>Chordata</taxon>
        <taxon>Craniata</taxon>
        <taxon>Vertebrata</taxon>
        <taxon>Euteleostomi</taxon>
        <taxon>Actinopterygii</taxon>
        <taxon>Neopterygii</taxon>
        <taxon>Teleostei</taxon>
        <taxon>Neoteleostei</taxon>
        <taxon>Acanthomorphata</taxon>
        <taxon>Ovalentaria</taxon>
        <taxon>Atherinomorphae</taxon>
        <taxon>Cyprinodontiformes</taxon>
        <taxon>Nothobranchiidae</taxon>
        <taxon>Nothobranchius</taxon>
    </lineage>
</organism>
<keyword evidence="1" id="KW-0547">Nucleotide-binding</keyword>
<keyword evidence="1" id="KW-0255">Endonuclease</keyword>
<accession>A0A1A8MUM4</accession>
<keyword evidence="1" id="KW-0067">ATP-binding</keyword>
<reference evidence="1" key="2">
    <citation type="submission" date="2016-06" db="EMBL/GenBank/DDBJ databases">
        <title>The genome of a short-lived fish provides insights into sex chromosome evolution and the genetic control of aging.</title>
        <authorList>
            <person name="Reichwald K."/>
            <person name="Felder M."/>
            <person name="Petzold A."/>
            <person name="Koch P."/>
            <person name="Groth M."/>
            <person name="Platzer M."/>
        </authorList>
    </citation>
    <scope>NUCLEOTIDE SEQUENCE</scope>
    <source>
        <tissue evidence="1">Brain</tissue>
    </source>
</reference>
<dbReference type="EMBL" id="HAEF01019384">
    <property type="protein sequence ID" value="SBR60543.1"/>
    <property type="molecule type" value="Transcribed_RNA"/>
</dbReference>
<proteinExistence type="predicted"/>
<keyword evidence="1" id="KW-0378">Hydrolase</keyword>
<name>A0A1A8MUM4_9TELE</name>
<feature type="non-terminal residue" evidence="1">
    <location>
        <position position="1"/>
    </location>
</feature>